<dbReference type="InterPro" id="IPR036610">
    <property type="entry name" value="PEBP-like_sf"/>
</dbReference>
<proteinExistence type="predicted"/>
<dbReference type="SUPFAM" id="SSF49777">
    <property type="entry name" value="PEBP-like"/>
    <property type="match status" value="1"/>
</dbReference>
<dbReference type="InterPro" id="IPR035810">
    <property type="entry name" value="PEBP_euk"/>
</dbReference>
<dbReference type="PANTHER" id="PTHR11362:SF82">
    <property type="entry name" value="PHOSPHATIDYLETHANOLAMINE-BINDING PROTEIN 4"/>
    <property type="match status" value="1"/>
</dbReference>
<organism evidence="1 2">
    <name type="scientific">Desmophyllum pertusum</name>
    <dbReference type="NCBI Taxonomy" id="174260"/>
    <lineage>
        <taxon>Eukaryota</taxon>
        <taxon>Metazoa</taxon>
        <taxon>Cnidaria</taxon>
        <taxon>Anthozoa</taxon>
        <taxon>Hexacorallia</taxon>
        <taxon>Scleractinia</taxon>
        <taxon>Caryophylliina</taxon>
        <taxon>Caryophylliidae</taxon>
        <taxon>Desmophyllum</taxon>
    </lineage>
</organism>
<keyword evidence="2" id="KW-1185">Reference proteome</keyword>
<sequence length="152" mass="16865">MSIMNSRNPTVVRNLRLDELGAVAPTVTVPNADPGKKYSIVMVDPDAPSASNPTCQSWLHWIIGNIKGDDLAKEILTTLVKLLQITIHLVLHQGPGPHRYYLYVFEQEHQLDNSAKVSASSRCQFSIDSYKKNFGLNAVAMNMFTTVTPENP</sequence>
<evidence type="ECO:0000313" key="2">
    <source>
        <dbReference type="Proteomes" id="UP001163046"/>
    </source>
</evidence>
<dbReference type="InterPro" id="IPR008914">
    <property type="entry name" value="PEBP"/>
</dbReference>
<gene>
    <name evidence="1" type="ORF">OS493_011835</name>
</gene>
<dbReference type="PANTHER" id="PTHR11362">
    <property type="entry name" value="PHOSPHATIDYLETHANOLAMINE-BINDING PROTEIN"/>
    <property type="match status" value="1"/>
</dbReference>
<dbReference type="OrthoDB" id="6674420at2759"/>
<dbReference type="Gene3D" id="3.90.280.10">
    <property type="entry name" value="PEBP-like"/>
    <property type="match status" value="1"/>
</dbReference>
<evidence type="ECO:0000313" key="1">
    <source>
        <dbReference type="EMBL" id="KAJ7336616.1"/>
    </source>
</evidence>
<dbReference type="Pfam" id="PF01161">
    <property type="entry name" value="PBP"/>
    <property type="match status" value="1"/>
</dbReference>
<dbReference type="AlphaFoldDB" id="A0A9W9YDX8"/>
<accession>A0A9W9YDX8</accession>
<dbReference type="Proteomes" id="UP001163046">
    <property type="component" value="Unassembled WGS sequence"/>
</dbReference>
<dbReference type="EMBL" id="MU827782">
    <property type="protein sequence ID" value="KAJ7336616.1"/>
    <property type="molecule type" value="Genomic_DNA"/>
</dbReference>
<dbReference type="CDD" id="cd00866">
    <property type="entry name" value="PEBP_euk"/>
    <property type="match status" value="1"/>
</dbReference>
<comment type="caution">
    <text evidence="1">The sequence shown here is derived from an EMBL/GenBank/DDBJ whole genome shotgun (WGS) entry which is preliminary data.</text>
</comment>
<evidence type="ECO:0008006" key="3">
    <source>
        <dbReference type="Google" id="ProtNLM"/>
    </source>
</evidence>
<protein>
    <recommendedName>
        <fullName evidence="3">Phosphatidylethanolamine-binding protein</fullName>
    </recommendedName>
</protein>
<name>A0A9W9YDX8_9CNID</name>
<reference evidence="1" key="1">
    <citation type="submission" date="2023-01" db="EMBL/GenBank/DDBJ databases">
        <title>Genome assembly of the deep-sea coral Lophelia pertusa.</title>
        <authorList>
            <person name="Herrera S."/>
            <person name="Cordes E."/>
        </authorList>
    </citation>
    <scope>NUCLEOTIDE SEQUENCE</scope>
    <source>
        <strain evidence="1">USNM1676648</strain>
        <tissue evidence="1">Polyp</tissue>
    </source>
</reference>